<name>A0A6B2K0C2_9RHOB</name>
<keyword evidence="1" id="KW-0732">Signal</keyword>
<accession>A0A6B2K0C2</accession>
<protein>
    <submittedName>
        <fullName evidence="2">Transferrin-binding protein-like solute binding protein</fullName>
    </submittedName>
</protein>
<feature type="signal peptide" evidence="1">
    <location>
        <begin position="1"/>
        <end position="24"/>
    </location>
</feature>
<proteinExistence type="predicted"/>
<evidence type="ECO:0000313" key="3">
    <source>
        <dbReference type="Proteomes" id="UP000474757"/>
    </source>
</evidence>
<dbReference type="Proteomes" id="UP000474757">
    <property type="component" value="Unassembled WGS sequence"/>
</dbReference>
<dbReference type="RefSeq" id="WP_163892462.1">
    <property type="nucleotide sequence ID" value="NZ_JAAFYS010000002.1"/>
</dbReference>
<dbReference type="EMBL" id="JAAGAB010000002">
    <property type="protein sequence ID" value="NDV01122.1"/>
    <property type="molecule type" value="Genomic_DNA"/>
</dbReference>
<sequence length="192" mass="19568">MNRFLIGGAAALFMLAGCSGQISVATQYAEDLEDAEAMRDLVENTGETPPSAMPTSGSATYTGWTALNIDTAPEESYLLGETALTANFADSTISGSASNFLGRDSEGGYDDYDGQILYTEGSILGSGVVFDADGTLTGNDDTLVIDGTVTGVFQGNPVIGIDAVAGTANGGPLTVMVDGDPTSGELRVVVTD</sequence>
<evidence type="ECO:0000313" key="2">
    <source>
        <dbReference type="EMBL" id="NDV01122.1"/>
    </source>
</evidence>
<feature type="chain" id="PRO_5025446501" evidence="1">
    <location>
        <begin position="25"/>
        <end position="192"/>
    </location>
</feature>
<comment type="caution">
    <text evidence="2">The sequence shown here is derived from an EMBL/GenBank/DDBJ whole genome shotgun (WGS) entry which is preliminary data.</text>
</comment>
<keyword evidence="3" id="KW-1185">Reference proteome</keyword>
<reference evidence="2 3" key="1">
    <citation type="submission" date="2020-02" db="EMBL/GenBank/DDBJ databases">
        <title>Pseudoroseicyclus tamarix, sp. nov., isolated from offshore sediment of a Tamarix chinensis forest.</title>
        <authorList>
            <person name="Gai Y."/>
        </authorList>
    </citation>
    <scope>NUCLEOTIDE SEQUENCE [LARGE SCALE GENOMIC DNA]</scope>
    <source>
        <strain evidence="2 3">CLL3-39</strain>
    </source>
</reference>
<dbReference type="AlphaFoldDB" id="A0A6B2K0C2"/>
<evidence type="ECO:0000256" key="1">
    <source>
        <dbReference type="SAM" id="SignalP"/>
    </source>
</evidence>
<dbReference type="PROSITE" id="PS51257">
    <property type="entry name" value="PROKAR_LIPOPROTEIN"/>
    <property type="match status" value="1"/>
</dbReference>
<dbReference type="Gene3D" id="2.40.160.90">
    <property type="match status" value="1"/>
</dbReference>
<organism evidence="2 3">
    <name type="scientific">Pseudoroseicyclus tamaricis</name>
    <dbReference type="NCBI Taxonomy" id="2705421"/>
    <lineage>
        <taxon>Bacteria</taxon>
        <taxon>Pseudomonadati</taxon>
        <taxon>Pseudomonadota</taxon>
        <taxon>Alphaproteobacteria</taxon>
        <taxon>Rhodobacterales</taxon>
        <taxon>Paracoccaceae</taxon>
        <taxon>Pseudoroseicyclus</taxon>
    </lineage>
</organism>
<dbReference type="SUPFAM" id="SSF56925">
    <property type="entry name" value="OMPA-like"/>
    <property type="match status" value="1"/>
</dbReference>
<gene>
    <name evidence="2" type="ORF">GZA08_09110</name>
</gene>
<dbReference type="InterPro" id="IPR011250">
    <property type="entry name" value="OMP/PagP_B-barrel"/>
</dbReference>